<dbReference type="GO" id="GO:0016787">
    <property type="term" value="F:hydrolase activity"/>
    <property type="evidence" value="ECO:0007669"/>
    <property type="project" value="UniProtKB-KW"/>
</dbReference>
<evidence type="ECO:0000259" key="1">
    <source>
        <dbReference type="PROSITE" id="PS51272"/>
    </source>
</evidence>
<dbReference type="InterPro" id="IPR012338">
    <property type="entry name" value="Beta-lactam/transpept-like"/>
</dbReference>
<dbReference type="AlphaFoldDB" id="A0ABD8AZU4"/>
<dbReference type="Proteomes" id="UP001364764">
    <property type="component" value="Chromosome"/>
</dbReference>
<organism evidence="2 3">
    <name type="scientific">Paenibacillus amylolyticus</name>
    <dbReference type="NCBI Taxonomy" id="1451"/>
    <lineage>
        <taxon>Bacteria</taxon>
        <taxon>Bacillati</taxon>
        <taxon>Bacillota</taxon>
        <taxon>Bacilli</taxon>
        <taxon>Bacillales</taxon>
        <taxon>Paenibacillaceae</taxon>
        <taxon>Paenibacillus</taxon>
    </lineage>
</organism>
<dbReference type="Pfam" id="PF00395">
    <property type="entry name" value="SLH"/>
    <property type="match status" value="2"/>
</dbReference>
<dbReference type="InterPro" id="IPR050491">
    <property type="entry name" value="AmpC-like"/>
</dbReference>
<dbReference type="GeneID" id="93476453"/>
<evidence type="ECO:0000313" key="2">
    <source>
        <dbReference type="EMBL" id="WWP23094.1"/>
    </source>
</evidence>
<dbReference type="InterPro" id="IPR001119">
    <property type="entry name" value="SLH_dom"/>
</dbReference>
<dbReference type="InterPro" id="IPR001466">
    <property type="entry name" value="Beta-lactam-related"/>
</dbReference>
<reference evidence="2 3" key="1">
    <citation type="submission" date="2024-02" db="EMBL/GenBank/DDBJ databases">
        <title>Complete sequences of two Paenibacillus sp. strains and one Lysinibacillus strain isolated from the environment on STAA medium highlight biotechnological potential.</title>
        <authorList>
            <person name="Attere S.A."/>
            <person name="Piche L.C."/>
            <person name="Intertaglia L."/>
            <person name="Lami R."/>
            <person name="Charette S.J."/>
            <person name="Vincent A.T."/>
        </authorList>
    </citation>
    <scope>NUCLEOTIDE SEQUENCE [LARGE SCALE GENOMIC DNA]</scope>
    <source>
        <strain evidence="2 3">Y5S-7</strain>
    </source>
</reference>
<proteinExistence type="predicted"/>
<dbReference type="Pfam" id="PF00144">
    <property type="entry name" value="Beta-lactamase"/>
    <property type="match status" value="1"/>
</dbReference>
<feature type="domain" description="SLH" evidence="1">
    <location>
        <begin position="554"/>
        <end position="617"/>
    </location>
</feature>
<sequence length="679" mass="75599">MKSHVATCPTRQQQHNYKSNPNWKRAVVNILLIASLSFTAITSVSAESSLPLLQVSPQETESFINQFFAQPEVKSALKGAVVTVVHNQQIVFNKGYGYANVEKQIPVDADSTLFRVASISKTLTATAIMQLAEQGNVKLDQDISAYTDGLHLTNHTGTALTLEHLMTHTSGFDFTDVAATDRELESSYPLEQFIQDNKPSVVRNPGEVFRYDNYGYTLLGYIVQKQSKLPFETYVQQHIFNPLDMSDSHFTLSKDTLSKLATPYGAEGQELPQYPNVPDSSPEGGFITTGRDMAHFMLAQLNQGSYQGARILEPSSVQAMQTLDVSIHPDIPGTGYGFESTYSQYNHGRKVVSKAGDLDGFHSNLWLLPNEKTGLFIVSNSDGPDVREALFQAFMDHFYPNNKTHYSDYSVPKSSLRTYEGLYRDIRLPAWLYDISATEKGLQVIDAYGTHTLTPVKDMLFMDEDGKLAGFKKNQSGEITYFYYNKSDSWSEKLPEARPYEDVPENHPYAPYIYRLTQIGLYPQNQSLFEPEKPVSRGEFVAQVVGVSGMSISAQSPKFKDTQSSPYAPYIQTALELGIVQGNTRGLFHPDQAITRQEAAMIISRTAQQLLGAPVVTADLIGSQDRWAEEGVQFVVALGLYGPEVSISSTGAVDYRSKQPMLRQESSVLMYKMLGTLLH</sequence>
<gene>
    <name evidence="2" type="ORF">V6668_13270</name>
</gene>
<keyword evidence="2" id="KW-0378">Hydrolase</keyword>
<protein>
    <submittedName>
        <fullName evidence="2">Serine hydrolase</fullName>
    </submittedName>
</protein>
<dbReference type="PROSITE" id="PS51272">
    <property type="entry name" value="SLH"/>
    <property type="match status" value="1"/>
</dbReference>
<dbReference type="RefSeq" id="WP_338708649.1">
    <property type="nucleotide sequence ID" value="NZ_CP145892.1"/>
</dbReference>
<name>A0ABD8AZU4_PAEAM</name>
<dbReference type="PANTHER" id="PTHR46825">
    <property type="entry name" value="D-ALANYL-D-ALANINE-CARBOXYPEPTIDASE/ENDOPEPTIDASE AMPH"/>
    <property type="match status" value="1"/>
</dbReference>
<evidence type="ECO:0000313" key="3">
    <source>
        <dbReference type="Proteomes" id="UP001364764"/>
    </source>
</evidence>
<dbReference type="PANTHER" id="PTHR46825:SF9">
    <property type="entry name" value="BETA-LACTAMASE-RELATED DOMAIN-CONTAINING PROTEIN"/>
    <property type="match status" value="1"/>
</dbReference>
<dbReference type="Gene3D" id="3.40.710.10">
    <property type="entry name" value="DD-peptidase/beta-lactamase superfamily"/>
    <property type="match status" value="1"/>
</dbReference>
<dbReference type="SUPFAM" id="SSF56601">
    <property type="entry name" value="beta-lactamase/transpeptidase-like"/>
    <property type="match status" value="1"/>
</dbReference>
<accession>A0ABD8AZU4</accession>
<dbReference type="EMBL" id="CP145892">
    <property type="protein sequence ID" value="WWP23094.1"/>
    <property type="molecule type" value="Genomic_DNA"/>
</dbReference>